<dbReference type="Gene3D" id="3.40.720.10">
    <property type="entry name" value="Alkaline Phosphatase, subunit A"/>
    <property type="match status" value="1"/>
</dbReference>
<protein>
    <recommendedName>
        <fullName evidence="8">Choline-sulfatase</fullName>
    </recommendedName>
</protein>
<comment type="caution">
    <text evidence="6">The sequence shown here is derived from an EMBL/GenBank/DDBJ whole genome shotgun (WGS) entry which is preliminary data.</text>
</comment>
<dbReference type="Proteomes" id="UP000664521">
    <property type="component" value="Unassembled WGS sequence"/>
</dbReference>
<dbReference type="CDD" id="cd16032">
    <property type="entry name" value="choline-sulfatase"/>
    <property type="match status" value="1"/>
</dbReference>
<dbReference type="EMBL" id="CAJPDS010000018">
    <property type="protein sequence ID" value="CAF9916427.1"/>
    <property type="molecule type" value="Genomic_DNA"/>
</dbReference>
<evidence type="ECO:0000313" key="6">
    <source>
        <dbReference type="EMBL" id="CAF9916427.1"/>
    </source>
</evidence>
<evidence type="ECO:0000313" key="7">
    <source>
        <dbReference type="Proteomes" id="UP000664521"/>
    </source>
</evidence>
<feature type="domain" description="Sulfatase N-terminal" evidence="4">
    <location>
        <begin position="26"/>
        <end position="359"/>
    </location>
</feature>
<accession>A0A8H3F5M3</accession>
<feature type="region of interest" description="Disordered" evidence="3">
    <location>
        <begin position="1"/>
        <end position="20"/>
    </location>
</feature>
<dbReference type="PANTHER" id="PTHR46615">
    <property type="entry name" value="ARYLSULFATASE K"/>
    <property type="match status" value="1"/>
</dbReference>
<evidence type="ECO:0000259" key="4">
    <source>
        <dbReference type="Pfam" id="PF00884"/>
    </source>
</evidence>
<evidence type="ECO:0000259" key="5">
    <source>
        <dbReference type="Pfam" id="PF12411"/>
    </source>
</evidence>
<dbReference type="InterPro" id="IPR025863">
    <property type="entry name" value="Choline_sulf_C_dom"/>
</dbReference>
<dbReference type="InterPro" id="IPR017850">
    <property type="entry name" value="Alkaline_phosphatase_core_sf"/>
</dbReference>
<dbReference type="PROSITE" id="PS00523">
    <property type="entry name" value="SULFATASE_1"/>
    <property type="match status" value="1"/>
</dbReference>
<keyword evidence="2" id="KW-0378">Hydrolase</keyword>
<dbReference type="Pfam" id="PF12411">
    <property type="entry name" value="Choline_sulf_C"/>
    <property type="match status" value="1"/>
</dbReference>
<dbReference type="GO" id="GO:0004065">
    <property type="term" value="F:arylsulfatase activity"/>
    <property type="evidence" value="ECO:0007669"/>
    <property type="project" value="TreeGrafter"/>
</dbReference>
<dbReference type="InterPro" id="IPR024607">
    <property type="entry name" value="Sulfatase_CS"/>
</dbReference>
<dbReference type="InterPro" id="IPR017785">
    <property type="entry name" value="Choline-sulfatase"/>
</dbReference>
<dbReference type="InterPro" id="IPR000917">
    <property type="entry name" value="Sulfatase_N"/>
</dbReference>
<dbReference type="OrthoDB" id="96314at2759"/>
<proteinExistence type="inferred from homology"/>
<evidence type="ECO:0000256" key="2">
    <source>
        <dbReference type="ARBA" id="ARBA00022801"/>
    </source>
</evidence>
<feature type="region of interest" description="Disordered" evidence="3">
    <location>
        <begin position="515"/>
        <end position="539"/>
    </location>
</feature>
<evidence type="ECO:0008006" key="8">
    <source>
        <dbReference type="Google" id="ProtNLM"/>
    </source>
</evidence>
<comment type="similarity">
    <text evidence="1">Belongs to the sulfatase family.</text>
</comment>
<dbReference type="SUPFAM" id="SSF53649">
    <property type="entry name" value="Alkaline phosphatase-like"/>
    <property type="match status" value="1"/>
</dbReference>
<reference evidence="6" key="1">
    <citation type="submission" date="2021-03" db="EMBL/GenBank/DDBJ databases">
        <authorList>
            <person name="Tagirdzhanova G."/>
        </authorList>
    </citation>
    <scope>NUCLEOTIDE SEQUENCE</scope>
</reference>
<gene>
    <name evidence="6" type="ORF">HETSPECPRED_002906</name>
</gene>
<dbReference type="NCBIfam" id="TIGR03417">
    <property type="entry name" value="chol_sulfatase"/>
    <property type="match status" value="1"/>
</dbReference>
<keyword evidence="7" id="KW-1185">Reference proteome</keyword>
<sequence length="539" mass="60948">MYILDSSQTHSPSSSSHSECSKIKKPNILFILADQVSAPLLRIHNGSSPIETPNIDALAARSAVFSSAYCASPLCAPARSSLVTGQLPTQIAAWDNASPLGCDVPTYAHYLRKEGYETVLAGKMHFIGEQLHGFEERLTTDIYPGDFGWAVNWDNPDRRLDWYHSASSILQAGPCVRSNQLDFDEEVMYTRRPISSRPFCLTVSLTHPHDPYTIHKKYWDRYEGVDIPHPNVDIPKEEQDPHSERLLRVCDLWNTHLPGEAVERARRAYFGAMSYVDDNVGKLLEILKECDMDEDTIVIFSSDHGDMLGERGLWYKMSWFEASARVPLLISYPRLIEPRIIKESVSSIDLLPTLVELVGASVDELLPLDGKSLLPYLYGVENSNTVFGEYAGEGTVAPSMMIRRGPWKFITCPADPPQLFNLETDPKELVNLALRPQDVADRAILAQFVTEAEERWNFKKIHAEVLRSQRARRLCWSALTRGTFESWDYQPRDDAREKYIRNHIPLEELELRARYPPVDSMGQERPRGQAKGAAGSSNQ</sequence>
<evidence type="ECO:0000256" key="3">
    <source>
        <dbReference type="SAM" id="MobiDB-lite"/>
    </source>
</evidence>
<dbReference type="FunFam" id="3.40.720.10:FF:000032">
    <property type="entry name" value="Choline sulfatase"/>
    <property type="match status" value="1"/>
</dbReference>
<feature type="domain" description="Choline sulfatase enzyme C-terminal" evidence="5">
    <location>
        <begin position="464"/>
        <end position="515"/>
    </location>
</feature>
<organism evidence="6 7">
    <name type="scientific">Heterodermia speciosa</name>
    <dbReference type="NCBI Taxonomy" id="116794"/>
    <lineage>
        <taxon>Eukaryota</taxon>
        <taxon>Fungi</taxon>
        <taxon>Dikarya</taxon>
        <taxon>Ascomycota</taxon>
        <taxon>Pezizomycotina</taxon>
        <taxon>Lecanoromycetes</taxon>
        <taxon>OSLEUM clade</taxon>
        <taxon>Lecanoromycetidae</taxon>
        <taxon>Caliciales</taxon>
        <taxon>Physciaceae</taxon>
        <taxon>Heterodermia</taxon>
    </lineage>
</organism>
<dbReference type="GO" id="GO:0015024">
    <property type="term" value="F:glucuronate-2-sulfatase activity"/>
    <property type="evidence" value="ECO:0007669"/>
    <property type="project" value="TreeGrafter"/>
</dbReference>
<dbReference type="PANTHER" id="PTHR46615:SF1">
    <property type="entry name" value="ARYLSULFATASE K"/>
    <property type="match status" value="1"/>
</dbReference>
<feature type="compositionally biased region" description="Low complexity" evidence="3">
    <location>
        <begin position="1"/>
        <end position="18"/>
    </location>
</feature>
<evidence type="ECO:0000256" key="1">
    <source>
        <dbReference type="ARBA" id="ARBA00008779"/>
    </source>
</evidence>
<name>A0A8H3F5M3_9LECA</name>
<dbReference type="InterPro" id="IPR051849">
    <property type="entry name" value="GAG-degrading_sulfatase"/>
</dbReference>
<dbReference type="AlphaFoldDB" id="A0A8H3F5M3"/>
<dbReference type="PROSITE" id="PS00149">
    <property type="entry name" value="SULFATASE_2"/>
    <property type="match status" value="1"/>
</dbReference>
<dbReference type="Pfam" id="PF00884">
    <property type="entry name" value="Sulfatase"/>
    <property type="match status" value="1"/>
</dbReference>